<comment type="caution">
    <text evidence="2">The sequence shown here is derived from an EMBL/GenBank/DDBJ whole genome shotgun (WGS) entry which is preliminary data.</text>
</comment>
<keyword evidence="3" id="KW-1185">Reference proteome</keyword>
<dbReference type="PANTHER" id="PTHR42754:SF1">
    <property type="entry name" value="LIPOPROTEIN"/>
    <property type="match status" value="1"/>
</dbReference>
<dbReference type="AlphaFoldDB" id="A0A5D0D2I5"/>
<accession>A0A5D0D2I5</accession>
<organism evidence="2 3">
    <name type="scientific">Paenibacillus faecis</name>
    <dbReference type="NCBI Taxonomy" id="862114"/>
    <lineage>
        <taxon>Bacteria</taxon>
        <taxon>Bacillati</taxon>
        <taxon>Bacillota</taxon>
        <taxon>Bacilli</taxon>
        <taxon>Bacillales</taxon>
        <taxon>Paenibacillaceae</taxon>
        <taxon>Paenibacillus</taxon>
    </lineage>
</organism>
<dbReference type="OrthoDB" id="2604298at2"/>
<protein>
    <recommendedName>
        <fullName evidence="4">BIG2 domain-containing protein</fullName>
    </recommendedName>
</protein>
<dbReference type="PANTHER" id="PTHR42754">
    <property type="entry name" value="ENDOGLUCANASE"/>
    <property type="match status" value="1"/>
</dbReference>
<dbReference type="Gene3D" id="2.60.40.1080">
    <property type="match status" value="1"/>
</dbReference>
<feature type="region of interest" description="Disordered" evidence="1">
    <location>
        <begin position="494"/>
        <end position="515"/>
    </location>
</feature>
<dbReference type="Proteomes" id="UP000325218">
    <property type="component" value="Unassembled WGS sequence"/>
</dbReference>
<reference evidence="2 3" key="1">
    <citation type="submission" date="2019-08" db="EMBL/GenBank/DDBJ databases">
        <title>Genome sequencing of Paenibacillus faecis DSM 23593(T).</title>
        <authorList>
            <person name="Kook J.-K."/>
            <person name="Park S.-N."/>
            <person name="Lim Y.K."/>
        </authorList>
    </citation>
    <scope>NUCLEOTIDE SEQUENCE [LARGE SCALE GENOMIC DNA]</scope>
    <source>
        <strain evidence="2 3">DSM 23593</strain>
    </source>
</reference>
<evidence type="ECO:0000313" key="2">
    <source>
        <dbReference type="EMBL" id="TYA15387.1"/>
    </source>
</evidence>
<feature type="compositionally biased region" description="Polar residues" evidence="1">
    <location>
        <begin position="504"/>
        <end position="515"/>
    </location>
</feature>
<dbReference type="SUPFAM" id="SSF50998">
    <property type="entry name" value="Quinoprotein alcohol dehydrogenase-like"/>
    <property type="match status" value="1"/>
</dbReference>
<dbReference type="RefSeq" id="WP_148450977.1">
    <property type="nucleotide sequence ID" value="NZ_VSDO01000001.1"/>
</dbReference>
<dbReference type="InterPro" id="IPR011047">
    <property type="entry name" value="Quinoprotein_ADH-like_sf"/>
</dbReference>
<sequence>MKTPLRRQTELWIVTILMAVGLWYVPPAQGFAAGGPAGYAEEWSREFGSPDNYNEPSQVLSLPGQGYIAVGTATPRDEISSQAKIVAIKTDSSGNTEWEREYLDKTSPTERYTVQSMIQTRDGGFLIGGGMLDWSDGKPFYRAYLLKLSADGDPEWSGSYGEYRGYAPIQRVKETRNGGFIAVSWTSNVSGTQPAYILRVDAEGNPLWDHYYRGYQEQVLLDVVETQDEGFLAAGYAVKENSVSWLPLLVKYGPTGEISWSKTLPYEAGWGYVRQLMHAPGGDGYLMLDGSGLWKLTEDGEAVWRKGLVDAEFPELLSYMKPAPDGSGGYLISGRSDQRHLTLKIDEEGTILWSLLQNLAPRFYDAARTDIPQDGGLVWITSTFGSERLKLVKYKTVDEIPGESRFYLDSDDYSLSVDTQLDIVALFQAPDGGVKSVTEAAYFTIEDPGIASIDASGNLTGLSPGLTRVIAEYAGFTDSATVLVVRPYVPPANRMEDIPADPSDTLSSHPNPAGP</sequence>
<evidence type="ECO:0000313" key="3">
    <source>
        <dbReference type="Proteomes" id="UP000325218"/>
    </source>
</evidence>
<proteinExistence type="predicted"/>
<gene>
    <name evidence="2" type="ORF">FRY98_07100</name>
</gene>
<evidence type="ECO:0000256" key="1">
    <source>
        <dbReference type="SAM" id="MobiDB-lite"/>
    </source>
</evidence>
<dbReference type="EMBL" id="VSDO01000001">
    <property type="protein sequence ID" value="TYA15387.1"/>
    <property type="molecule type" value="Genomic_DNA"/>
</dbReference>
<name>A0A5D0D2I5_9BACL</name>
<evidence type="ECO:0008006" key="4">
    <source>
        <dbReference type="Google" id="ProtNLM"/>
    </source>
</evidence>